<name>A0A2G9UJT6_TELCI</name>
<dbReference type="OrthoDB" id="191706at2759"/>
<reference evidence="1 2" key="1">
    <citation type="submission" date="2015-09" db="EMBL/GenBank/DDBJ databases">
        <title>Draft genome of the parasitic nematode Teladorsagia circumcincta isolate WARC Sus (inbred).</title>
        <authorList>
            <person name="Mitreva M."/>
        </authorList>
    </citation>
    <scope>NUCLEOTIDE SEQUENCE [LARGE SCALE GENOMIC DNA]</scope>
    <source>
        <strain evidence="1 2">S</strain>
    </source>
</reference>
<gene>
    <name evidence="1" type="ORF">TELCIR_07632</name>
</gene>
<dbReference type="AlphaFoldDB" id="A0A2G9UJT6"/>
<accession>A0A2G9UJT6</accession>
<protein>
    <submittedName>
        <fullName evidence="1">Uncharacterized protein</fullName>
    </submittedName>
</protein>
<keyword evidence="2" id="KW-1185">Reference proteome</keyword>
<organism evidence="1 2">
    <name type="scientific">Teladorsagia circumcincta</name>
    <name type="common">Brown stomach worm</name>
    <name type="synonym">Ostertagia circumcincta</name>
    <dbReference type="NCBI Taxonomy" id="45464"/>
    <lineage>
        <taxon>Eukaryota</taxon>
        <taxon>Metazoa</taxon>
        <taxon>Ecdysozoa</taxon>
        <taxon>Nematoda</taxon>
        <taxon>Chromadorea</taxon>
        <taxon>Rhabditida</taxon>
        <taxon>Rhabditina</taxon>
        <taxon>Rhabditomorpha</taxon>
        <taxon>Strongyloidea</taxon>
        <taxon>Trichostrongylidae</taxon>
        <taxon>Teladorsagia</taxon>
    </lineage>
</organism>
<dbReference type="Proteomes" id="UP000230423">
    <property type="component" value="Unassembled WGS sequence"/>
</dbReference>
<evidence type="ECO:0000313" key="1">
    <source>
        <dbReference type="EMBL" id="PIO70514.1"/>
    </source>
</evidence>
<dbReference type="EMBL" id="KZ346246">
    <property type="protein sequence ID" value="PIO70514.1"/>
    <property type="molecule type" value="Genomic_DNA"/>
</dbReference>
<sequence>MLSQAAKKNRPKNCMKLSAVVRADIVWTGKKILTVEVAHNSRNWGRNNFRLISLLQSTSTKNASPKFTITVVQYNRHYFVLPMPKAYVAMNDYEAIKMMEVFISRGHNFDRTTPSPLDESSSGAVFEWGAYFFMCLFLLTDAYEFRNLVFRAPKLVIPGAPLYNAERMAPSPSPLPRRRELSFTDLPDSTLRVPLVL</sequence>
<proteinExistence type="predicted"/>
<evidence type="ECO:0000313" key="2">
    <source>
        <dbReference type="Proteomes" id="UP000230423"/>
    </source>
</evidence>